<dbReference type="PANTHER" id="PTHR22906">
    <property type="entry name" value="PROPERDIN"/>
    <property type="match status" value="1"/>
</dbReference>
<dbReference type="SMART" id="SM00209">
    <property type="entry name" value="TSP1"/>
    <property type="match status" value="6"/>
</dbReference>
<dbReference type="PANTHER" id="PTHR22906:SF47">
    <property type="entry name" value="APPLE DOMAIN-CONTAINING PROTEIN"/>
    <property type="match status" value="1"/>
</dbReference>
<dbReference type="Gene3D" id="2.20.100.10">
    <property type="entry name" value="Thrombospondin type-1 (TSP1) repeat"/>
    <property type="match status" value="5"/>
</dbReference>
<protein>
    <submittedName>
        <fullName evidence="3">Uncharacterized protein</fullName>
    </submittedName>
</protein>
<accession>A0A6V7THB2</accession>
<dbReference type="AlphaFoldDB" id="A0A6V7THB2"/>
<dbReference type="InterPro" id="IPR000884">
    <property type="entry name" value="TSP1_rpt"/>
</dbReference>
<evidence type="ECO:0000313" key="3">
    <source>
        <dbReference type="EMBL" id="CAD2122313.1"/>
    </source>
</evidence>
<evidence type="ECO:0000256" key="2">
    <source>
        <dbReference type="ARBA" id="ARBA00023157"/>
    </source>
</evidence>
<dbReference type="Pfam" id="PF22195">
    <property type="entry name" value="TSP1_CFP_C"/>
    <property type="match status" value="1"/>
</dbReference>
<comment type="caution">
    <text evidence="3">The sequence shown here is derived from an EMBL/GenBank/DDBJ whole genome shotgun (WGS) entry which is preliminary data.</text>
</comment>
<dbReference type="PROSITE" id="PS50092">
    <property type="entry name" value="TSP1"/>
    <property type="match status" value="5"/>
</dbReference>
<proteinExistence type="predicted"/>
<dbReference type="InterPro" id="IPR036383">
    <property type="entry name" value="TSP1_rpt_sf"/>
</dbReference>
<dbReference type="Proteomes" id="UP000580250">
    <property type="component" value="Unassembled WGS sequence"/>
</dbReference>
<dbReference type="FunFam" id="2.20.100.10:FF:000001">
    <property type="entry name" value="semaphorin-5A isoform X1"/>
    <property type="match status" value="1"/>
</dbReference>
<name>A0A6V7THB2_MELEN</name>
<keyword evidence="2" id="KW-1015">Disulfide bond</keyword>
<dbReference type="InterPro" id="IPR054019">
    <property type="entry name" value="CFP_TSR_C"/>
</dbReference>
<dbReference type="OrthoDB" id="6273859at2759"/>
<evidence type="ECO:0000256" key="1">
    <source>
        <dbReference type="ARBA" id="ARBA00022737"/>
    </source>
</evidence>
<gene>
    <name evidence="3" type="ORF">MENT_LOCUS118</name>
</gene>
<evidence type="ECO:0000313" key="4">
    <source>
        <dbReference type="Proteomes" id="UP000580250"/>
    </source>
</evidence>
<organism evidence="3 4">
    <name type="scientific">Meloidogyne enterolobii</name>
    <name type="common">Root-knot nematode worm</name>
    <name type="synonym">Meloidogyne mayaguensis</name>
    <dbReference type="NCBI Taxonomy" id="390850"/>
    <lineage>
        <taxon>Eukaryota</taxon>
        <taxon>Metazoa</taxon>
        <taxon>Ecdysozoa</taxon>
        <taxon>Nematoda</taxon>
        <taxon>Chromadorea</taxon>
        <taxon>Rhabditida</taxon>
        <taxon>Tylenchina</taxon>
        <taxon>Tylenchomorpha</taxon>
        <taxon>Tylenchoidea</taxon>
        <taxon>Meloidogynidae</taxon>
        <taxon>Meloidogyninae</taxon>
        <taxon>Meloidogyne</taxon>
    </lineage>
</organism>
<dbReference type="Pfam" id="PF00090">
    <property type="entry name" value="TSP_1"/>
    <property type="match status" value="3"/>
</dbReference>
<dbReference type="SUPFAM" id="SSF82895">
    <property type="entry name" value="TSP-1 type 1 repeat"/>
    <property type="match status" value="5"/>
</dbReference>
<dbReference type="InterPro" id="IPR052065">
    <property type="entry name" value="Compl_asym_regulator"/>
</dbReference>
<keyword evidence="1" id="KW-0677">Repeat</keyword>
<reference evidence="3 4" key="1">
    <citation type="submission" date="2020-08" db="EMBL/GenBank/DDBJ databases">
        <authorList>
            <person name="Koutsovoulos G."/>
            <person name="Danchin GJ E."/>
        </authorList>
    </citation>
    <scope>NUCLEOTIDE SEQUENCE [LARGE SCALE GENOMIC DNA]</scope>
</reference>
<dbReference type="EMBL" id="CAJEWN010000001">
    <property type="protein sequence ID" value="CAD2122313.1"/>
    <property type="molecule type" value="Genomic_DNA"/>
</dbReference>
<sequence length="407" mass="47199">MSSSCSGAGIQQRKRDCIINKNGGGNNELIECEGLAFEQRNCESPTNKDCPIWGNWGEWTSCSKKCGGGEKIRRRECLMSKNNQNSEECKGPKIEHLLCNTQKCPSWSEWTDWSLCSKSCGEKSLKTRKRECLNNEYPNIECEGISREDSECNLNKCPEWGEWSEWSECSSNCGRGKQTRSRECLPNGFGCFGGTKAEKEFKFCQNNRLTVCYYFDQWSEWSGCSVTCGKGFCERQRKRYSLNFFNSSKTTAIERRRSPLISSKLIFREEWNDKKLLNIEMEEENKCGGNLIERKACDAGPCCEWSIWSEWSNCQINCNNKKRIQNEGGFRQRKRECIFVFKNFLPFKNKCFKCIGEWLQTKNCENKTISNCNLNEEEYLNNNKQPETNSIIKNFQLISRNRGNENN</sequence>